<feature type="region of interest" description="Disordered" evidence="2">
    <location>
        <begin position="145"/>
        <end position="200"/>
    </location>
</feature>
<evidence type="ECO:0000313" key="5">
    <source>
        <dbReference type="Proteomes" id="UP001159364"/>
    </source>
</evidence>
<keyword evidence="5" id="KW-1185">Reference proteome</keyword>
<dbReference type="Proteomes" id="UP001159364">
    <property type="component" value="Linkage Group LG05"/>
</dbReference>
<feature type="coiled-coil region" evidence="1">
    <location>
        <begin position="309"/>
        <end position="364"/>
    </location>
</feature>
<feature type="coiled-coil region" evidence="1">
    <location>
        <begin position="1549"/>
        <end position="1576"/>
    </location>
</feature>
<gene>
    <name evidence="4" type="ORF">K2173_020417</name>
</gene>
<feature type="region of interest" description="Disordered" evidence="2">
    <location>
        <begin position="1471"/>
        <end position="1500"/>
    </location>
</feature>
<evidence type="ECO:0000259" key="3">
    <source>
        <dbReference type="PROSITE" id="PS51840"/>
    </source>
</evidence>
<feature type="region of interest" description="Disordered" evidence="2">
    <location>
        <begin position="1513"/>
        <end position="1538"/>
    </location>
</feature>
<proteinExistence type="predicted"/>
<reference evidence="4 5" key="1">
    <citation type="submission" date="2021-09" db="EMBL/GenBank/DDBJ databases">
        <title>Genomic insights and catalytic innovation underlie evolution of tropane alkaloids biosynthesis.</title>
        <authorList>
            <person name="Wang Y.-J."/>
            <person name="Tian T."/>
            <person name="Huang J.-P."/>
            <person name="Huang S.-X."/>
        </authorList>
    </citation>
    <scope>NUCLEOTIDE SEQUENCE [LARGE SCALE GENOMIC DNA]</scope>
    <source>
        <strain evidence="4">KIB-2018</strain>
        <tissue evidence="4">Leaf</tissue>
    </source>
</reference>
<feature type="coiled-coil region" evidence="1">
    <location>
        <begin position="568"/>
        <end position="635"/>
    </location>
</feature>
<dbReference type="PANTHER" id="PTHR47270:SF13">
    <property type="entry name" value="HEAVY CHAIN-LIKE PROTEIN, PUTATIVE-RELATED"/>
    <property type="match status" value="1"/>
</dbReference>
<feature type="compositionally biased region" description="Basic and acidic residues" evidence="2">
    <location>
        <begin position="1489"/>
        <end position="1499"/>
    </location>
</feature>
<evidence type="ECO:0000256" key="1">
    <source>
        <dbReference type="SAM" id="Coils"/>
    </source>
</evidence>
<name>A0AAV8THP5_9ROSI</name>
<evidence type="ECO:0000313" key="4">
    <source>
        <dbReference type="EMBL" id="KAJ8765901.1"/>
    </source>
</evidence>
<protein>
    <recommendedName>
        <fullName evidence="3">C2 NT-type domain-containing protein</fullName>
    </recommendedName>
</protein>
<feature type="coiled-coil region" evidence="1">
    <location>
        <begin position="1156"/>
        <end position="1233"/>
    </location>
</feature>
<feature type="compositionally biased region" description="Polar residues" evidence="2">
    <location>
        <begin position="887"/>
        <end position="900"/>
    </location>
</feature>
<feature type="coiled-coil region" evidence="1">
    <location>
        <begin position="392"/>
        <end position="472"/>
    </location>
</feature>
<feature type="coiled-coil region" evidence="1">
    <location>
        <begin position="998"/>
        <end position="1025"/>
    </location>
</feature>
<comment type="caution">
    <text evidence="4">The sequence shown here is derived from an EMBL/GenBank/DDBJ whole genome shotgun (WGS) entry which is preliminary data.</text>
</comment>
<keyword evidence="1" id="KW-0175">Coiled coil</keyword>
<accession>A0AAV8THP5</accession>
<dbReference type="InterPro" id="IPR019448">
    <property type="entry name" value="NT-C2"/>
</dbReference>
<feature type="compositionally biased region" description="Basic and acidic residues" evidence="2">
    <location>
        <begin position="150"/>
        <end position="163"/>
    </location>
</feature>
<feature type="compositionally biased region" description="Low complexity" evidence="2">
    <location>
        <begin position="181"/>
        <end position="194"/>
    </location>
</feature>
<dbReference type="PROSITE" id="PS51840">
    <property type="entry name" value="C2_NT"/>
    <property type="match status" value="1"/>
</dbReference>
<dbReference type="EMBL" id="JAIWQS010000005">
    <property type="protein sequence ID" value="KAJ8765901.1"/>
    <property type="molecule type" value="Genomic_DNA"/>
</dbReference>
<dbReference type="PANTHER" id="PTHR47270">
    <property type="entry name" value="PROTEIN MLP1-LIKE"/>
    <property type="match status" value="1"/>
</dbReference>
<feature type="compositionally biased region" description="Basic and acidic residues" evidence="2">
    <location>
        <begin position="1471"/>
        <end position="1480"/>
    </location>
</feature>
<feature type="domain" description="C2 NT-type" evidence="3">
    <location>
        <begin position="5"/>
        <end position="140"/>
    </location>
</feature>
<sequence>MFRLSKHKTKHGEKFDFHFSNLQALQVPKGWDKLFVSIISVETGKALVKSGKAIVKNGSCRWTETLSESIWMPQHDAPKENEEHLQKLVVAMGSAKSGALGEAIVNLASYKASKTALPVSLPLKKCSHGTILKLKIQCLSPTDDCPTTEAELREEQSEDKASSIEDLNIGYSETENKSEDSNSSSKRSFGSSSSNPLHSTSFTGDLQRDLYVSASPFSFDSTDGSLSRETCSPRNDFNIIAKTHIARQDSTGSNSQDSTVAGSYSFNGSSRSNLSSFNSKFSIAPSNLRNQKDDINWVSRTVASSPLQNSNSYKDLEAAEVTIEELRAEVSMWEQNAQKLMIDLERLKKDLSDQSERQTSLEMKLSESCLECDHLKLENKRLNVLLEGVAGKRSATDDKKVQEKEMDNLLKEMESELKFQKECNANLDLQLQRTQESNIELVSILQELEDTIEKQKKEIADLLNTHSKYEDAGNKGHQIENNEETLLNKEVFGDNLTSATFDPNIENTPVEHLEKESSLCFEPEETQLQELQNDPEYRMKFLEKSLQDKIFELEFDRNLKAQTLMKLESEWKNKLIAKEEEIINLEAKLSAGLNASVESGACNPIKDIEVLKQKIEELERECNELTEENLQLLVKLKESTLNLPSRNSSESSINGILRIGSLSTAESEVSKLTSQICMLEDDLNQKKILIEDLSADHLQVKCIDLEKRCTDLELQLQASKEEASYLDSELCQYRILTKQLEMEITLKQVERFQVKETKTDNDHEGTCSKPNISESNAFVGMTELLSNIDEQIQLCIACVKMQQYSGCLPTDAENKYRFSKSQIALLGQREQGEAILDSVLQLKDLLEVKNTASADELDQSADIREVVSKAETNLRKHEDYDLKEKPLSTSYPELENQQTESKPEASCFGHEPVEIIYETDKLRSDILLKEEEEDCHRKLKSHVSSLQNEMKLEEKMEAMAIESKMAFKCFDDFHSEMMVLNSSLDSHVSSKNNLIMKSSELEISEKEVENHLSELEKENVQLAERICGLESQLRYLTDVKESSRLDLENSESCVASFKEDVMRLEGELEAQKADMKYKLQEIQMRWLEAQEECEYLKIANVKLQSTAASLIEECSLLQKSNIEFKNQNVELYERCTVLEAELKESEKVFSNMVKGVEALEEKYTTMLEEIASKEKALDIELDTLLDENRRYKEKMVTEENLLNQMYLEKMVEVEKLQRQIADLTEQISAGHDEERRTTSDAVLEMSSLCAEKALLEASLNEVRGKLKVSEINFSTIQIESEAKLKALGDELAVSKQNQEVLMADHEKLLELLEDVKSSEEKYKGIVRVLRLKLKTSEYQRLKLTDEISNLKLQLEKTVVLQDEILALKGSLSEAKFENKKLEGSLQSLSGDYEAQKTQKFQLELKLIDMQKALSELEDCKRSKVVLEEKVLRLEGDLTAREALGAADAELKNELARVKRANNELQRRIRHLEEEKQESRKRAQAFAEEPTDRKEVKQDQNRTTVSSFSICFETNSTSTPTSGDSNQVDSRSNHCTGSLLASGTEPLSKIQQLEIELAEALEANDLYKTQLKSLLSEGGSQSTDLKVLSTEDGFQRNGYHGDISSLQLELKDIRERYFHMSLKYAEVEAEREQLVLKLKSTSNGRRWFR</sequence>
<evidence type="ECO:0000256" key="2">
    <source>
        <dbReference type="SAM" id="MobiDB-lite"/>
    </source>
</evidence>
<feature type="coiled-coil region" evidence="1">
    <location>
        <begin position="695"/>
        <end position="722"/>
    </location>
</feature>
<dbReference type="Pfam" id="PF10358">
    <property type="entry name" value="NT-C2"/>
    <property type="match status" value="1"/>
</dbReference>
<organism evidence="4 5">
    <name type="scientific">Erythroxylum novogranatense</name>
    <dbReference type="NCBI Taxonomy" id="1862640"/>
    <lineage>
        <taxon>Eukaryota</taxon>
        <taxon>Viridiplantae</taxon>
        <taxon>Streptophyta</taxon>
        <taxon>Embryophyta</taxon>
        <taxon>Tracheophyta</taxon>
        <taxon>Spermatophyta</taxon>
        <taxon>Magnoliopsida</taxon>
        <taxon>eudicotyledons</taxon>
        <taxon>Gunneridae</taxon>
        <taxon>Pentapetalae</taxon>
        <taxon>rosids</taxon>
        <taxon>fabids</taxon>
        <taxon>Malpighiales</taxon>
        <taxon>Erythroxylaceae</taxon>
        <taxon>Erythroxylum</taxon>
    </lineage>
</organism>
<feature type="region of interest" description="Disordered" evidence="2">
    <location>
        <begin position="885"/>
        <end position="905"/>
    </location>
</feature>